<evidence type="ECO:0008006" key="4">
    <source>
        <dbReference type="Google" id="ProtNLM"/>
    </source>
</evidence>
<feature type="compositionally biased region" description="Polar residues" evidence="1">
    <location>
        <begin position="12"/>
        <end position="31"/>
    </location>
</feature>
<evidence type="ECO:0000313" key="3">
    <source>
        <dbReference type="Proteomes" id="UP000250266"/>
    </source>
</evidence>
<feature type="region of interest" description="Disordered" evidence="1">
    <location>
        <begin position="167"/>
        <end position="200"/>
    </location>
</feature>
<evidence type="ECO:0000256" key="1">
    <source>
        <dbReference type="SAM" id="MobiDB-lite"/>
    </source>
</evidence>
<gene>
    <name evidence="2" type="ORF">K432DRAFT_421866</name>
</gene>
<keyword evidence="3" id="KW-1185">Reference proteome</keyword>
<feature type="region of interest" description="Disordered" evidence="1">
    <location>
        <begin position="284"/>
        <end position="323"/>
    </location>
</feature>
<feature type="region of interest" description="Disordered" evidence="1">
    <location>
        <begin position="1"/>
        <end position="32"/>
    </location>
</feature>
<sequence length="577" mass="62233">MGRSNRHKGIMPTTTTTAKSSEPATNPNSTDLEIPAAALAVVDDTIMNDIVDTTAGTAAKTGRFKKPKSKTAKKPLTTEFLEPAANINLTNPEISTTAPATVKDITMNDTASTTAKSGYLKKPKNKNTKKLSIIKSSDPVSSTNLTNPEISVAAPAAVDDITMNDTTMMADTNPKATGRSKEPKPKKPNKTSTGANSNATKSAIPAAAAADDTIINESTTTTDTTTKAARSKILKGKEATIAEMLFGPTANPEIPVEAAAVVEDTITNSAATKKKDRIKMLKEQKAARTKNKIEKDSSNTNDTQTASKPEKIRDARRKLKRQSWLDGNKEAEFAPCNGIVSPTNELSISAAQTEAQEPAYRAPDPVALLSPALRDSLQASYYIRPIVMSSAASISKLTSKLLKALDTSAQVYLQKGRKPEIVAVTARATTANKAMSCVEIAKRDVLARGDGKGMWIYCSLSSQMEETKVRKKRFREGNGNKENKAAEKDVEMGDGAVKKTVDRDAKSREETEEGWNGHGGEGEEEAFETMQPTNETRPETKVRAVPVLTIWMARFPVQDLKFEFGEQSFDPSISMDI</sequence>
<dbReference type="OrthoDB" id="424402at2759"/>
<feature type="compositionally biased region" description="Basic and acidic residues" evidence="1">
    <location>
        <begin position="475"/>
        <end position="509"/>
    </location>
</feature>
<feature type="region of interest" description="Disordered" evidence="1">
    <location>
        <begin position="469"/>
        <end position="540"/>
    </location>
</feature>
<reference evidence="2 3" key="1">
    <citation type="journal article" date="2016" name="Nat. Commun.">
        <title>Ectomycorrhizal ecology is imprinted in the genome of the dominant symbiotic fungus Cenococcum geophilum.</title>
        <authorList>
            <consortium name="DOE Joint Genome Institute"/>
            <person name="Peter M."/>
            <person name="Kohler A."/>
            <person name="Ohm R.A."/>
            <person name="Kuo A."/>
            <person name="Krutzmann J."/>
            <person name="Morin E."/>
            <person name="Arend M."/>
            <person name="Barry K.W."/>
            <person name="Binder M."/>
            <person name="Choi C."/>
            <person name="Clum A."/>
            <person name="Copeland A."/>
            <person name="Grisel N."/>
            <person name="Haridas S."/>
            <person name="Kipfer T."/>
            <person name="LaButti K."/>
            <person name="Lindquist E."/>
            <person name="Lipzen A."/>
            <person name="Maire R."/>
            <person name="Meier B."/>
            <person name="Mihaltcheva S."/>
            <person name="Molinier V."/>
            <person name="Murat C."/>
            <person name="Poggeler S."/>
            <person name="Quandt C.A."/>
            <person name="Sperisen C."/>
            <person name="Tritt A."/>
            <person name="Tisserant E."/>
            <person name="Crous P.W."/>
            <person name="Henrissat B."/>
            <person name="Nehls U."/>
            <person name="Egli S."/>
            <person name="Spatafora J.W."/>
            <person name="Grigoriev I.V."/>
            <person name="Martin F.M."/>
        </authorList>
    </citation>
    <scope>NUCLEOTIDE SEQUENCE [LARGE SCALE GENOMIC DNA]</scope>
    <source>
        <strain evidence="2 3">CBS 459.81</strain>
    </source>
</reference>
<accession>A0A8E2EJZ1</accession>
<dbReference type="EMBL" id="KV744820">
    <property type="protein sequence ID" value="OCK85390.1"/>
    <property type="molecule type" value="Genomic_DNA"/>
</dbReference>
<name>A0A8E2EJZ1_9PEZI</name>
<organism evidence="2 3">
    <name type="scientific">Lepidopterella palustris CBS 459.81</name>
    <dbReference type="NCBI Taxonomy" id="1314670"/>
    <lineage>
        <taxon>Eukaryota</taxon>
        <taxon>Fungi</taxon>
        <taxon>Dikarya</taxon>
        <taxon>Ascomycota</taxon>
        <taxon>Pezizomycotina</taxon>
        <taxon>Dothideomycetes</taxon>
        <taxon>Pleosporomycetidae</taxon>
        <taxon>Mytilinidiales</taxon>
        <taxon>Argynnaceae</taxon>
        <taxon>Lepidopterella</taxon>
    </lineage>
</organism>
<feature type="compositionally biased region" description="Basic and acidic residues" evidence="1">
    <location>
        <begin position="284"/>
        <end position="297"/>
    </location>
</feature>
<dbReference type="AlphaFoldDB" id="A0A8E2EJZ1"/>
<evidence type="ECO:0000313" key="2">
    <source>
        <dbReference type="EMBL" id="OCK85390.1"/>
    </source>
</evidence>
<feature type="compositionally biased region" description="Polar residues" evidence="1">
    <location>
        <begin position="298"/>
        <end position="307"/>
    </location>
</feature>
<dbReference type="Proteomes" id="UP000250266">
    <property type="component" value="Unassembled WGS sequence"/>
</dbReference>
<proteinExistence type="predicted"/>
<protein>
    <recommendedName>
        <fullName evidence="4">DNA/RNA-binding protein Alba-like domain-containing protein</fullName>
    </recommendedName>
</protein>